<dbReference type="PROSITE" id="PS50853">
    <property type="entry name" value="FN3"/>
    <property type="match status" value="5"/>
</dbReference>
<dbReference type="Proteomes" id="UP000009026">
    <property type="component" value="Chromosome"/>
</dbReference>
<feature type="domain" description="Fibronectin type-III" evidence="3">
    <location>
        <begin position="125"/>
        <end position="217"/>
    </location>
</feature>
<feature type="domain" description="Fibronectin type-III" evidence="3">
    <location>
        <begin position="219"/>
        <end position="308"/>
    </location>
</feature>
<evidence type="ECO:0000256" key="2">
    <source>
        <dbReference type="SAM" id="SignalP"/>
    </source>
</evidence>
<protein>
    <submittedName>
        <fullName evidence="4">Fibronectin, type III domain protein</fullName>
    </submittedName>
</protein>
<dbReference type="CDD" id="cd00063">
    <property type="entry name" value="FN3"/>
    <property type="match status" value="5"/>
</dbReference>
<feature type="domain" description="Fibronectin type-III" evidence="3">
    <location>
        <begin position="310"/>
        <end position="400"/>
    </location>
</feature>
<dbReference type="PROSITE" id="PS51257">
    <property type="entry name" value="PROKAR_LIPOPROTEIN"/>
    <property type="match status" value="1"/>
</dbReference>
<dbReference type="PRINTS" id="PR00014">
    <property type="entry name" value="FNTYPEIII"/>
</dbReference>
<dbReference type="AlphaFoldDB" id="A0A0H4XBB4"/>
<evidence type="ECO:0000256" key="1">
    <source>
        <dbReference type="ARBA" id="ARBA00022737"/>
    </source>
</evidence>
<dbReference type="SMART" id="SM00060">
    <property type="entry name" value="FN3"/>
    <property type="match status" value="5"/>
</dbReference>
<keyword evidence="1" id="KW-0677">Repeat</keyword>
<feature type="chain" id="PRO_5005212550" evidence="2">
    <location>
        <begin position="21"/>
        <end position="491"/>
    </location>
</feature>
<dbReference type="eggNOG" id="COG4733">
    <property type="taxonomic scope" value="Bacteria"/>
</dbReference>
<dbReference type="EMBL" id="CP012109">
    <property type="protein sequence ID" value="AKQ65182.1"/>
    <property type="molecule type" value="Genomic_DNA"/>
</dbReference>
<reference evidence="4 5" key="1">
    <citation type="journal article" date="2016" name="PLoS ONE">
        <title>Complete Genome Sequence and Comparative Genomics of a Novel Myxobacterium Myxococcus hansupus.</title>
        <authorList>
            <person name="Sharma G."/>
            <person name="Narwani T."/>
            <person name="Subramanian S."/>
        </authorList>
    </citation>
    <scope>NUCLEOTIDE SEQUENCE [LARGE SCALE GENOMIC DNA]</scope>
    <source>
        <strain evidence="5">mixupus</strain>
    </source>
</reference>
<dbReference type="InterPro" id="IPR003961">
    <property type="entry name" value="FN3_dom"/>
</dbReference>
<sequence>MMRRLPMKAWCLLLVLGLSACGGSDGPSEPAVPSAPRLLEALAGDAQVTVSWSAPSSQGDSPIQGYVVRARLNGAVSVSQESTATSVTLSGLTNGQTYTVVVAARNAQGEGPESSPSSPVVPHDIPGAPRDVTATPGDRQAEVAWSPPDAADMPVTGYVVTVRQGDTVFTTVNATEQRALVSGLTNGTDYRVTVAATNAVAGGPESSPVAVTPVAVPGAPRLELFNRARTWLAVQWEPQDTGGSPITDYVVELSLDGAVVQSFETTETLQRFDGLTTGAAYRVTVAARNAVGLGASAEIAVLRPCDRPLSPTRLLAEAGDGQISLSWGAPADLGGCALRDYRIDLQARNGAAPARVERTPERSLVVTGLVNGVEYDVTVRVTTEVGAADRGVASVATPHPAPDAPGSLAATPGDGIVLLTWEPPPHVGAPLIRYVLTVEPEVEGLYLIAGGQAREWYVEGLTNGTAYTFTLRAENSVGQSPPATVQATPAP</sequence>
<gene>
    <name evidence="4" type="ORF">A176_002094</name>
</gene>
<evidence type="ECO:0000259" key="3">
    <source>
        <dbReference type="PROSITE" id="PS50853"/>
    </source>
</evidence>
<dbReference type="InterPro" id="IPR050964">
    <property type="entry name" value="Striated_Muscle_Regulatory"/>
</dbReference>
<evidence type="ECO:0000313" key="4">
    <source>
        <dbReference type="EMBL" id="AKQ65182.1"/>
    </source>
</evidence>
<organism evidence="4 5">
    <name type="scientific">Pseudomyxococcus hansupus</name>
    <dbReference type="NCBI Taxonomy" id="1297742"/>
    <lineage>
        <taxon>Bacteria</taxon>
        <taxon>Pseudomonadati</taxon>
        <taxon>Myxococcota</taxon>
        <taxon>Myxococcia</taxon>
        <taxon>Myxococcales</taxon>
        <taxon>Cystobacterineae</taxon>
        <taxon>Myxococcaceae</taxon>
        <taxon>Pseudomyxococcus</taxon>
    </lineage>
</organism>
<dbReference type="InterPro" id="IPR036116">
    <property type="entry name" value="FN3_sf"/>
</dbReference>
<dbReference type="Gene3D" id="2.60.40.10">
    <property type="entry name" value="Immunoglobulins"/>
    <property type="match status" value="5"/>
</dbReference>
<accession>A0A0H4XBB4</accession>
<dbReference type="PATRIC" id="fig|1297742.4.peg.2119"/>
<dbReference type="Pfam" id="PF00041">
    <property type="entry name" value="fn3"/>
    <property type="match status" value="5"/>
</dbReference>
<dbReference type="SUPFAM" id="SSF49265">
    <property type="entry name" value="Fibronectin type III"/>
    <property type="match status" value="3"/>
</dbReference>
<proteinExistence type="predicted"/>
<dbReference type="InterPro" id="IPR013783">
    <property type="entry name" value="Ig-like_fold"/>
</dbReference>
<dbReference type="PANTHER" id="PTHR13817">
    <property type="entry name" value="TITIN"/>
    <property type="match status" value="1"/>
</dbReference>
<feature type="signal peptide" evidence="2">
    <location>
        <begin position="1"/>
        <end position="20"/>
    </location>
</feature>
<keyword evidence="2" id="KW-0732">Signal</keyword>
<feature type="domain" description="Fibronectin type-III" evidence="3">
    <location>
        <begin position="401"/>
        <end position="491"/>
    </location>
</feature>
<keyword evidence="5" id="KW-1185">Reference proteome</keyword>
<evidence type="ECO:0000313" key="5">
    <source>
        <dbReference type="Proteomes" id="UP000009026"/>
    </source>
</evidence>
<dbReference type="PANTHER" id="PTHR13817:SF73">
    <property type="entry name" value="FIBRONECTIN TYPE-III DOMAIN-CONTAINING PROTEIN"/>
    <property type="match status" value="1"/>
</dbReference>
<dbReference type="KEGG" id="mym:A176_002094"/>
<feature type="domain" description="Fibronectin type-III" evidence="3">
    <location>
        <begin position="32"/>
        <end position="124"/>
    </location>
</feature>
<dbReference type="STRING" id="1297742.A176_002094"/>
<name>A0A0H4XBB4_9BACT</name>